<reference evidence="2 3" key="1">
    <citation type="submission" date="2024-01" db="EMBL/GenBank/DDBJ databases">
        <title>The complete chloroplast genome sequence of Lithospermum erythrorhizon: insights into the phylogenetic relationship among Boraginaceae species and the maternal lineages of purple gromwells.</title>
        <authorList>
            <person name="Okada T."/>
            <person name="Watanabe K."/>
        </authorList>
    </citation>
    <scope>NUCLEOTIDE SEQUENCE [LARGE SCALE GENOMIC DNA]</scope>
</reference>
<evidence type="ECO:0000256" key="1">
    <source>
        <dbReference type="SAM" id="MobiDB-lite"/>
    </source>
</evidence>
<name>A0AAV3NYP1_LITER</name>
<dbReference type="EMBL" id="BAABME010000603">
    <property type="protein sequence ID" value="GAA0144098.1"/>
    <property type="molecule type" value="Genomic_DNA"/>
</dbReference>
<feature type="compositionally biased region" description="Low complexity" evidence="1">
    <location>
        <begin position="101"/>
        <end position="112"/>
    </location>
</feature>
<dbReference type="Proteomes" id="UP001454036">
    <property type="component" value="Unassembled WGS sequence"/>
</dbReference>
<gene>
    <name evidence="2" type="ORF">LIER_04629</name>
</gene>
<feature type="compositionally biased region" description="Basic residues" evidence="1">
    <location>
        <begin position="167"/>
        <end position="180"/>
    </location>
</feature>
<evidence type="ECO:0008006" key="4">
    <source>
        <dbReference type="Google" id="ProtNLM"/>
    </source>
</evidence>
<evidence type="ECO:0000313" key="3">
    <source>
        <dbReference type="Proteomes" id="UP001454036"/>
    </source>
</evidence>
<comment type="caution">
    <text evidence="2">The sequence shown here is derived from an EMBL/GenBank/DDBJ whole genome shotgun (WGS) entry which is preliminary data.</text>
</comment>
<evidence type="ECO:0000313" key="2">
    <source>
        <dbReference type="EMBL" id="GAA0144098.1"/>
    </source>
</evidence>
<keyword evidence="3" id="KW-1185">Reference proteome</keyword>
<feature type="region of interest" description="Disordered" evidence="1">
    <location>
        <begin position="93"/>
        <end position="180"/>
    </location>
</feature>
<organism evidence="2 3">
    <name type="scientific">Lithospermum erythrorhizon</name>
    <name type="common">Purple gromwell</name>
    <name type="synonym">Lithospermum officinale var. erythrorhizon</name>
    <dbReference type="NCBI Taxonomy" id="34254"/>
    <lineage>
        <taxon>Eukaryota</taxon>
        <taxon>Viridiplantae</taxon>
        <taxon>Streptophyta</taxon>
        <taxon>Embryophyta</taxon>
        <taxon>Tracheophyta</taxon>
        <taxon>Spermatophyta</taxon>
        <taxon>Magnoliopsida</taxon>
        <taxon>eudicotyledons</taxon>
        <taxon>Gunneridae</taxon>
        <taxon>Pentapetalae</taxon>
        <taxon>asterids</taxon>
        <taxon>lamiids</taxon>
        <taxon>Boraginales</taxon>
        <taxon>Boraginaceae</taxon>
        <taxon>Boraginoideae</taxon>
        <taxon>Lithospermeae</taxon>
        <taxon>Lithospermum</taxon>
    </lineage>
</organism>
<dbReference type="AlphaFoldDB" id="A0AAV3NYP1"/>
<accession>A0AAV3NYP1</accession>
<feature type="compositionally biased region" description="Pro residues" evidence="1">
    <location>
        <begin position="113"/>
        <end position="131"/>
    </location>
</feature>
<protein>
    <recommendedName>
        <fullName evidence="4">Reverse transcriptase Ty1/copia-type domain-containing protein</fullName>
    </recommendedName>
</protein>
<feature type="compositionally biased region" description="Low complexity" evidence="1">
    <location>
        <begin position="132"/>
        <end position="152"/>
    </location>
</feature>
<proteinExistence type="predicted"/>
<sequence>MHNGYRCMSLDSHHIYIAKFVEFFETIFSKHDNIPSPPPVARHTPCIVAPVYAALPPPMLCPSNLGNGFVMCSSPFPNVSHSYDFMPSSPPATNTSAHYVSNSPSHPLTSTTPPSPPHNSAPHTPTLPSPLPSSSLPSTTPITLSTSLTVHVPPSPPVHKPSGTHHMALRPHPKPSHNKLLSHPHALTTLVTESEPTCFTQANISSLWCAAMCEEINVMVRTQTWSLVPQTSNMNVVGRRWVFRLKRDSNGNIVRHRARWTYKMHFSMVL</sequence>